<organism evidence="1 2">
    <name type="scientific">Aphanizomenon flos-aquae LD13</name>
    <dbReference type="NCBI Taxonomy" id="1710894"/>
    <lineage>
        <taxon>Bacteria</taxon>
        <taxon>Bacillati</taxon>
        <taxon>Cyanobacteriota</taxon>
        <taxon>Cyanophyceae</taxon>
        <taxon>Nostocales</taxon>
        <taxon>Aphanizomenonaceae</taxon>
        <taxon>Aphanizomenon</taxon>
    </lineage>
</organism>
<evidence type="ECO:0000313" key="1">
    <source>
        <dbReference type="EMBL" id="OBQ19816.1"/>
    </source>
</evidence>
<reference evidence="1 2" key="1">
    <citation type="submission" date="2015-09" db="EMBL/GenBank/DDBJ databases">
        <title>Whole genome shotgun sequence assembly of Aphanizomenon flos-aquae UKL13.</title>
        <authorList>
            <person name="Driscoll C."/>
        </authorList>
    </citation>
    <scope>NUCLEOTIDE SEQUENCE [LARGE SCALE GENOMIC DNA]</scope>
    <source>
        <strain evidence="1">MDT13</strain>
    </source>
</reference>
<dbReference type="AlphaFoldDB" id="A0A1B7VKD9"/>
<name>A0A1B7VKD9_APHFL</name>
<gene>
    <name evidence="1" type="ORF">AN481_17435</name>
</gene>
<feature type="non-terminal residue" evidence="1">
    <location>
        <position position="1"/>
    </location>
</feature>
<proteinExistence type="predicted"/>
<protein>
    <submittedName>
        <fullName evidence="1">Uncharacterized protein</fullName>
    </submittedName>
</protein>
<accession>A0A1B7VKD9</accession>
<comment type="caution">
    <text evidence="1">The sequence shown here is derived from an EMBL/GenBank/DDBJ whole genome shotgun (WGS) entry which is preliminary data.</text>
</comment>
<sequence>ISTNLSSVNFSDFGICKITAVMIHTSIYLSLPVSDRECFPGGSTSHFNDIFRTGWLENTF</sequence>
<evidence type="ECO:0000313" key="2">
    <source>
        <dbReference type="Proteomes" id="UP000092382"/>
    </source>
</evidence>
<dbReference type="Proteomes" id="UP000092382">
    <property type="component" value="Unassembled WGS sequence"/>
</dbReference>
<dbReference type="EMBL" id="LJOY01000082">
    <property type="protein sequence ID" value="OBQ19816.1"/>
    <property type="molecule type" value="Genomic_DNA"/>
</dbReference>